<proteinExistence type="predicted"/>
<dbReference type="AlphaFoldDB" id="A0A098EJS9"/>
<dbReference type="OrthoDB" id="8955051at2"/>
<dbReference type="STRING" id="1499687.BN1080_01022"/>
<evidence type="ECO:0000313" key="2">
    <source>
        <dbReference type="Proteomes" id="UP000043699"/>
    </source>
</evidence>
<dbReference type="Proteomes" id="UP000043699">
    <property type="component" value="Unassembled WGS sequence"/>
</dbReference>
<keyword evidence="2" id="KW-1185">Reference proteome</keyword>
<evidence type="ECO:0008006" key="3">
    <source>
        <dbReference type="Google" id="ProtNLM"/>
    </source>
</evidence>
<evidence type="ECO:0000313" key="1">
    <source>
        <dbReference type="EMBL" id="CEG22102.1"/>
    </source>
</evidence>
<dbReference type="InterPro" id="IPR015424">
    <property type="entry name" value="PyrdxlP-dep_Trfase"/>
</dbReference>
<sequence length="324" mass="37729">MKEIGGYFELENLVRHEFYPNLLALNSARNALLYVMKARKIKKIYIPYYLCDCIRDTLQNHQYDFGYYHIDQDFMPKIDHQLDNGAYLYIVNHYGQHSNGTIKKFESLYGPLIVDNTHAFFQPPLPGIDTIYSCRKFFGVPDGAYLSTDAVLDEELAMDASKDRYPYMLGRFEGKASDYYKEYHEVNELFDLEPLKHMSKLTQNIMGAVDYEKAREARSRNFSYLANEFQEWNPLNISSPDGAFAYPFYCENGPEIRKLLAGQKIYIPTLWPNVLADTEETSVENRYTANILPLPCDQRYSLEDMEYMAGLLKKELNNSIAVER</sequence>
<dbReference type="SUPFAM" id="SSF53383">
    <property type="entry name" value="PLP-dependent transferases"/>
    <property type="match status" value="1"/>
</dbReference>
<name>A0A098EJS9_9BACL</name>
<reference evidence="1 2" key="1">
    <citation type="submission" date="2014-09" db="EMBL/GenBank/DDBJ databases">
        <authorList>
            <person name="Urmite Genomes Urmite Genomes"/>
        </authorList>
    </citation>
    <scope>NUCLEOTIDE SEQUENCE [LARGE SCALE GENOMIC DNA]</scope>
    <source>
        <strain evidence="1 2">ES2</strain>
    </source>
</reference>
<dbReference type="RefSeq" id="WP_052650831.1">
    <property type="nucleotide sequence ID" value="NZ_CCXS01000001.1"/>
</dbReference>
<gene>
    <name evidence="1" type="ORF">BN1080_01022</name>
</gene>
<protein>
    <recommendedName>
        <fullName evidence="3">dTDP-4-amino-4,6-dideoxy-D-glucose transaminase</fullName>
    </recommendedName>
</protein>
<dbReference type="EMBL" id="CCXS01000001">
    <property type="protein sequence ID" value="CEG22102.1"/>
    <property type="molecule type" value="Genomic_DNA"/>
</dbReference>
<accession>A0A098EJS9</accession>
<organism evidence="1 2">
    <name type="scientific">Planococcus massiliensis</name>
    <dbReference type="NCBI Taxonomy" id="1499687"/>
    <lineage>
        <taxon>Bacteria</taxon>
        <taxon>Bacillati</taxon>
        <taxon>Bacillota</taxon>
        <taxon>Bacilli</taxon>
        <taxon>Bacillales</taxon>
        <taxon>Caryophanaceae</taxon>
        <taxon>Planococcus</taxon>
    </lineage>
</organism>